<dbReference type="EMBL" id="FLRE01000193">
    <property type="protein sequence ID" value="SBT49176.1"/>
    <property type="molecule type" value="Genomic_DNA"/>
</dbReference>
<proteinExistence type="predicted"/>
<protein>
    <submittedName>
        <fullName evidence="2">Uncharacterized protein</fullName>
    </submittedName>
</protein>
<evidence type="ECO:0000313" key="3">
    <source>
        <dbReference type="Proteomes" id="UP000078550"/>
    </source>
</evidence>
<dbReference type="EMBL" id="FLRD01000150">
    <property type="protein sequence ID" value="SBT48735.1"/>
    <property type="molecule type" value="Genomic_DNA"/>
</dbReference>
<keyword evidence="4" id="KW-1185">Reference proteome</keyword>
<evidence type="ECO:0000313" key="2">
    <source>
        <dbReference type="EMBL" id="SBT49176.1"/>
    </source>
</evidence>
<dbReference type="AlphaFoldDB" id="A0A1A8ZZ61"/>
<accession>A0A1A8ZZ61</accession>
<sequence length="78" mass="8987">MSSWLFFREIAAFAKRMRTYTVEERPFSCNPFPFGQSAQKVVIYLPLSISHALFSPSPPLYAPLFVTIQESKSYVHLI</sequence>
<reference evidence="2" key="2">
    <citation type="submission" date="2016-05" db="EMBL/GenBank/DDBJ databases">
        <authorList>
            <person name="Lavstsen T."/>
            <person name="Jespersen J.S."/>
        </authorList>
    </citation>
    <scope>NUCLEOTIDE SEQUENCE [LARGE SCALE GENOMIC DNA]</scope>
</reference>
<organism evidence="2 3">
    <name type="scientific">Plasmodium ovale wallikeri</name>
    <dbReference type="NCBI Taxonomy" id="864142"/>
    <lineage>
        <taxon>Eukaryota</taxon>
        <taxon>Sar</taxon>
        <taxon>Alveolata</taxon>
        <taxon>Apicomplexa</taxon>
        <taxon>Aconoidasida</taxon>
        <taxon>Haemosporida</taxon>
        <taxon>Plasmodiidae</taxon>
        <taxon>Plasmodium</taxon>
        <taxon>Plasmodium (Plasmodium)</taxon>
    </lineage>
</organism>
<dbReference type="Proteomes" id="UP000078550">
    <property type="component" value="Unassembled WGS sequence"/>
</dbReference>
<evidence type="ECO:0000313" key="1">
    <source>
        <dbReference type="EMBL" id="SBT48735.1"/>
    </source>
</evidence>
<dbReference type="Proteomes" id="UP000078555">
    <property type="component" value="Unassembled WGS sequence"/>
</dbReference>
<evidence type="ECO:0000313" key="4">
    <source>
        <dbReference type="Proteomes" id="UP000078555"/>
    </source>
</evidence>
<gene>
    <name evidence="1" type="ORF">POVWA1_058420</name>
    <name evidence="2" type="ORF">POVWA2_057770</name>
</gene>
<name>A0A1A8ZZ61_PLAOA</name>
<reference evidence="3 4" key="1">
    <citation type="submission" date="2016-05" db="EMBL/GenBank/DDBJ databases">
        <authorList>
            <person name="Naeem Raeece"/>
        </authorList>
    </citation>
    <scope>NUCLEOTIDE SEQUENCE [LARGE SCALE GENOMIC DNA]</scope>
</reference>